<keyword evidence="3" id="KW-0808">Transferase</keyword>
<reference key="2">
    <citation type="journal article" date="2012" name="Fungal Biol.">
        <title>The mitochondrial genome of Moniliophthora roreri, the frosty pod rot pathogen of cacao.</title>
        <authorList>
            <person name="Costa G.G.L."/>
            <person name="Cabrera O.G."/>
            <person name="Tiburcio R.A."/>
            <person name="Medrano F.J."/>
            <person name="Carazzolle M.F."/>
            <person name="Thomazella D.P.T."/>
            <person name="Schuster S.C."/>
            <person name="Carlson J.E."/>
            <person name="Guiltinan M.J."/>
            <person name="Bailey B.A."/>
            <person name="Mieczkowski P."/>
            <person name="Pereira G.A.G."/>
            <person name="Meinhardt L.W."/>
        </authorList>
    </citation>
    <scope>NUCLEOTIDE SEQUENCE [LARGE SCALE GENOMIC DNA]</scope>
    <source>
        <strain>MCA 2997</strain>
    </source>
</reference>
<dbReference type="EMBL" id="HQ259115">
    <property type="protein sequence ID" value="ADO51599.1"/>
    <property type="molecule type" value="Genomic_DNA"/>
</dbReference>
<dbReference type="Gene3D" id="3.90.1600.10">
    <property type="entry name" value="Palm domain of DNA polymerase"/>
    <property type="match status" value="1"/>
</dbReference>
<evidence type="ECO:0000313" key="10">
    <source>
        <dbReference type="EMBL" id="ADO51599.1"/>
    </source>
</evidence>
<reference evidence="10" key="1">
    <citation type="submission" date="2010-09" db="EMBL/GenBank/DDBJ databases">
        <authorList>
            <person name="Garcia O."/>
            <person name="Costa G.G.L."/>
            <person name="Tiburcio R.A."/>
            <person name="Medrano F.J."/>
            <person name="Carazzolle M.F."/>
            <person name="Thomazella D.T."/>
            <person name="Schuster S.C."/>
            <person name="Carlson J.E."/>
            <person name="Guiltinan M.J."/>
            <person name="Bailey B.A."/>
            <person name="Mieckowski P."/>
            <person name="Pereira G.A.G."/>
            <person name="Meinhardt L.W."/>
        </authorList>
    </citation>
    <scope>NUCLEOTIDE SEQUENCE</scope>
</reference>
<dbReference type="InterPro" id="IPR023211">
    <property type="entry name" value="DNA_pol_palm_dom_sf"/>
</dbReference>
<sequence>MIPLLPYKYQGKTIFPKGKWIGVYFSEELKVVQNYGYKISLIKGYEFSKIDLFKEYVLHFYDKKKYANSPAEKLIAKMHLNQLYGIFGRKQELLETINVLNKDIPIYLSTRIIKSIIEINDNISALLLVNNINVDILKDLNNTLNINLKNNTSKRFNVKSNVALASAVTSYARIHMMKYKINNNIYYTDTDSIFIDKPLPNNEIGKDLGLMKDELEGNIIEEAYFFGIKQYGYYYFNKKNEKVEKSVFAGIKRDSLTFKEIELIFNNVVLTKEIPIRFYKSFKDLNITIKSCKISIKKNNVKKLMDNNYYPIYVNNLNHELDNRTFLTKLKNKISKFFKNFMKY</sequence>
<comment type="catalytic activity">
    <reaction evidence="8">
        <text>DNA(n) + a 2'-deoxyribonucleoside 5'-triphosphate = DNA(n+1) + diphosphate</text>
        <dbReference type="Rhea" id="RHEA:22508"/>
        <dbReference type="Rhea" id="RHEA-COMP:17339"/>
        <dbReference type="Rhea" id="RHEA-COMP:17340"/>
        <dbReference type="ChEBI" id="CHEBI:33019"/>
        <dbReference type="ChEBI" id="CHEBI:61560"/>
        <dbReference type="ChEBI" id="CHEBI:173112"/>
        <dbReference type="EC" id="2.7.7.7"/>
    </reaction>
</comment>
<evidence type="ECO:0000256" key="8">
    <source>
        <dbReference type="ARBA" id="ARBA00049244"/>
    </source>
</evidence>
<comment type="similarity">
    <text evidence="1">Belongs to the DNA polymerase type-B family.</text>
</comment>
<dbReference type="PANTHER" id="PTHR33568">
    <property type="entry name" value="DNA POLYMERASE"/>
    <property type="match status" value="1"/>
</dbReference>
<keyword evidence="7" id="KW-0238">DNA-binding</keyword>
<evidence type="ECO:0000256" key="7">
    <source>
        <dbReference type="ARBA" id="ARBA00023125"/>
    </source>
</evidence>
<keyword evidence="5" id="KW-0235">DNA replication</keyword>
<evidence type="ECO:0000256" key="1">
    <source>
        <dbReference type="ARBA" id="ARBA00005755"/>
    </source>
</evidence>
<evidence type="ECO:0000259" key="9">
    <source>
        <dbReference type="Pfam" id="PF03175"/>
    </source>
</evidence>
<dbReference type="InterPro" id="IPR043502">
    <property type="entry name" value="DNA/RNA_pol_sf"/>
</dbReference>
<dbReference type="GO" id="GO:0000166">
    <property type="term" value="F:nucleotide binding"/>
    <property type="evidence" value="ECO:0007669"/>
    <property type="project" value="InterPro"/>
</dbReference>
<evidence type="ECO:0000256" key="6">
    <source>
        <dbReference type="ARBA" id="ARBA00022932"/>
    </source>
</evidence>
<evidence type="ECO:0000256" key="4">
    <source>
        <dbReference type="ARBA" id="ARBA00022695"/>
    </source>
</evidence>
<protein>
    <recommendedName>
        <fullName evidence="2">DNA-directed DNA polymerase</fullName>
        <ecNumber evidence="2">2.7.7.7</ecNumber>
    </recommendedName>
</protein>
<name>F2WVK7_MONRO</name>
<dbReference type="PANTHER" id="PTHR33568:SF3">
    <property type="entry name" value="DNA-DIRECTED DNA POLYMERASE"/>
    <property type="match status" value="1"/>
</dbReference>
<dbReference type="GeneID" id="10446101"/>
<dbReference type="GO" id="GO:0003887">
    <property type="term" value="F:DNA-directed DNA polymerase activity"/>
    <property type="evidence" value="ECO:0007669"/>
    <property type="project" value="UniProtKB-KW"/>
</dbReference>
<dbReference type="SUPFAM" id="SSF56672">
    <property type="entry name" value="DNA/RNA polymerases"/>
    <property type="match status" value="1"/>
</dbReference>
<keyword evidence="6" id="KW-0239">DNA-directed DNA polymerase</keyword>
<keyword evidence="4" id="KW-0548">Nucleotidyltransferase</keyword>
<dbReference type="AlphaFoldDB" id="F2WVK7"/>
<proteinExistence type="inferred from homology"/>
<dbReference type="GO" id="GO:0003677">
    <property type="term" value="F:DNA binding"/>
    <property type="evidence" value="ECO:0007669"/>
    <property type="project" value="UniProtKB-KW"/>
</dbReference>
<dbReference type="STRING" id="1381753.F2WVK7"/>
<evidence type="ECO:0000313" key="11">
    <source>
        <dbReference type="Proteomes" id="UP000017559"/>
    </source>
</evidence>
<dbReference type="Gene3D" id="1.10.287.690">
    <property type="entry name" value="Helix hairpin bin"/>
    <property type="match status" value="1"/>
</dbReference>
<dbReference type="Pfam" id="PF03175">
    <property type="entry name" value="DNA_pol_B_2"/>
    <property type="match status" value="1"/>
</dbReference>
<dbReference type="EC" id="2.7.7.7" evidence="2"/>
<dbReference type="Proteomes" id="UP000017559">
    <property type="component" value="Mitochondrion"/>
</dbReference>
<dbReference type="PROSITE" id="PS00116">
    <property type="entry name" value="DNA_POLYMERASE_B"/>
    <property type="match status" value="1"/>
</dbReference>
<evidence type="ECO:0000256" key="3">
    <source>
        <dbReference type="ARBA" id="ARBA00022679"/>
    </source>
</evidence>
<organism>
    <name type="scientific">Moniliophthora roreri (strain MCA 2997)</name>
    <name type="common">Cocoa frosty pod rot fungus</name>
    <name type="synonym">Crinipellis roreri</name>
    <dbReference type="NCBI Taxonomy" id="1381753"/>
    <lineage>
        <taxon>Eukaryota</taxon>
        <taxon>Fungi</taxon>
        <taxon>Dikarya</taxon>
        <taxon>Basidiomycota</taxon>
        <taxon>Agaricomycotina</taxon>
        <taxon>Agaricomycetes</taxon>
        <taxon>Agaricomycetidae</taxon>
        <taxon>Agaricales</taxon>
        <taxon>Marasmiineae</taxon>
        <taxon>Marasmiaceae</taxon>
        <taxon>Moniliophthora</taxon>
    </lineage>
</organism>
<geneLocation type="mitochondrion" evidence="10"/>
<dbReference type="InterPro" id="IPR017964">
    <property type="entry name" value="DNA-dir_DNA_pol_B_CS"/>
</dbReference>
<evidence type="ECO:0000256" key="2">
    <source>
        <dbReference type="ARBA" id="ARBA00012417"/>
    </source>
</evidence>
<keyword evidence="10" id="KW-0496">Mitochondrion</keyword>
<dbReference type="RefSeq" id="YP_004376378.1">
    <property type="nucleotide sequence ID" value="NC_015400.1"/>
</dbReference>
<accession>F2WVK7</accession>
<dbReference type="GO" id="GO:0006260">
    <property type="term" value="P:DNA replication"/>
    <property type="evidence" value="ECO:0007669"/>
    <property type="project" value="UniProtKB-KW"/>
</dbReference>
<gene>
    <name evidence="10" type="primary">hyp16</name>
</gene>
<keyword evidence="11" id="KW-1185">Reference proteome</keyword>
<feature type="domain" description="DNA-directed DNA polymerase family B mitochondria/virus" evidence="9">
    <location>
        <begin position="2"/>
        <end position="182"/>
    </location>
</feature>
<dbReference type="InterPro" id="IPR004868">
    <property type="entry name" value="DNA-dir_DNA_pol_B_mt/vir"/>
</dbReference>
<evidence type="ECO:0000256" key="5">
    <source>
        <dbReference type="ARBA" id="ARBA00022705"/>
    </source>
</evidence>